<dbReference type="EMBL" id="PPGH01000024">
    <property type="protein sequence ID" value="PQJ96933.1"/>
    <property type="molecule type" value="Genomic_DNA"/>
</dbReference>
<gene>
    <name evidence="1" type="ORF">CXB77_05065</name>
</gene>
<comment type="caution">
    <text evidence="1">The sequence shown here is derived from an EMBL/GenBank/DDBJ whole genome shotgun (WGS) entry which is preliminary data.</text>
</comment>
<keyword evidence="1" id="KW-0614">Plasmid</keyword>
<protein>
    <submittedName>
        <fullName evidence="1">Uncharacterized protein</fullName>
    </submittedName>
</protein>
<keyword evidence="2" id="KW-1185">Reference proteome</keyword>
<reference evidence="1 2" key="1">
    <citation type="submission" date="2018-01" db="EMBL/GenBank/DDBJ databases">
        <title>The complete genome sequence of Chromatium okenii LaCa, a purple sulfur bacterium with a turbulent life.</title>
        <authorList>
            <person name="Luedin S.M."/>
            <person name="Liechti N."/>
            <person name="Storelli N."/>
            <person name="Danza F."/>
            <person name="Wittwer M."/>
            <person name="Pothier J.F."/>
            <person name="Tonolla M.A."/>
        </authorList>
    </citation>
    <scope>NUCLEOTIDE SEQUENCE [LARGE SCALE GENOMIC DNA]</scope>
    <source>
        <strain evidence="1 2">LaCa</strain>
        <plasmid evidence="1">pCok299</plasmid>
    </source>
</reference>
<name>A0A2S7XTT8_9GAMM</name>
<geneLocation type="plasmid" evidence="1">
    <name>pCok299</name>
</geneLocation>
<dbReference type="AlphaFoldDB" id="A0A2S7XTT8"/>
<evidence type="ECO:0000313" key="2">
    <source>
        <dbReference type="Proteomes" id="UP000239936"/>
    </source>
</evidence>
<accession>A0A2S7XTT8</accession>
<organism evidence="1 2">
    <name type="scientific">Chromatium okenii</name>
    <dbReference type="NCBI Taxonomy" id="61644"/>
    <lineage>
        <taxon>Bacteria</taxon>
        <taxon>Pseudomonadati</taxon>
        <taxon>Pseudomonadota</taxon>
        <taxon>Gammaproteobacteria</taxon>
        <taxon>Chromatiales</taxon>
        <taxon>Chromatiaceae</taxon>
        <taxon>Chromatium</taxon>
    </lineage>
</organism>
<proteinExistence type="predicted"/>
<dbReference type="Proteomes" id="UP000239936">
    <property type="component" value="Unassembled WGS sequence"/>
</dbReference>
<sequence>MQVEIEQKHATNRYLQRLIVGESIGKQRILRGIQEFLVRYVFALIDGKYFVLDRQAVDSQGYPLGCAVVDLNEVKKLYPHLTIDVQLLREDKPCRINIFDLFQQSAQREIRNLVVRRDDQDVSEDELNLLLPLLIKPSDFSDDTIIKPFREALEANGSQAFDFFMQFLAHAAYPRAAGIGMGIELTGAETVFTNLLITLLRQIFGSRCLVITHPDQLNWVYTRLSRPTLVIISSRTLTLADKVGEKSLLEWITHSELTMRGMGKQVQVPNYTQVILLSEVGYEIPKRLKNVFTLLNVDHIEPTTFNDTAAQSFLSYLYQCANAEMNWAKGIPSVANGQRELETNPVLCFLVDLLDDSTVLNRLINNDRKIIKSELWYHFEQAQKGATIKVNQIVFGRELNRWLPLGTSKIKGSEPNYLDFKNRTCHIFPPIDDCKRIIEEKLGMTLEWKRPISSQEASEDTHEIIYDAAESEEILKMVNDLSKPAIGLASN</sequence>
<evidence type="ECO:0000313" key="1">
    <source>
        <dbReference type="EMBL" id="PQJ96933.1"/>
    </source>
</evidence>